<dbReference type="EMBL" id="CP019474">
    <property type="protein sequence ID" value="UQC78444.1"/>
    <property type="molecule type" value="Genomic_DNA"/>
</dbReference>
<accession>A0A9Q8WCM0</accession>
<evidence type="ECO:0000313" key="2">
    <source>
        <dbReference type="Proteomes" id="UP000830671"/>
    </source>
</evidence>
<organism evidence="1 2">
    <name type="scientific">Colletotrichum lupini</name>
    <dbReference type="NCBI Taxonomy" id="145971"/>
    <lineage>
        <taxon>Eukaryota</taxon>
        <taxon>Fungi</taxon>
        <taxon>Dikarya</taxon>
        <taxon>Ascomycota</taxon>
        <taxon>Pezizomycotina</taxon>
        <taxon>Sordariomycetes</taxon>
        <taxon>Hypocreomycetidae</taxon>
        <taxon>Glomerellales</taxon>
        <taxon>Glomerellaceae</taxon>
        <taxon>Colletotrichum</taxon>
        <taxon>Colletotrichum acutatum species complex</taxon>
    </lineage>
</organism>
<evidence type="ECO:0000313" key="1">
    <source>
        <dbReference type="EMBL" id="UQC78444.1"/>
    </source>
</evidence>
<keyword evidence="2" id="KW-1185">Reference proteome</keyword>
<protein>
    <submittedName>
        <fullName evidence="1">Uncharacterized protein</fullName>
    </submittedName>
</protein>
<dbReference type="GeneID" id="73337948"/>
<sequence>MNAFLRQGMCTRNATQPAGESSIDRLFTMYPFVYIKHHDVGYQTIGIHLMRSGPSLTNFATGLCHRQPGQNLPPSSPSITVQLIPSAASFLAHGICIECRSRRYLYTFQKPPNPVRL</sequence>
<proteinExistence type="predicted"/>
<dbReference type="RefSeq" id="XP_049140081.1">
    <property type="nucleotide sequence ID" value="XM_049282938.1"/>
</dbReference>
<reference evidence="1" key="1">
    <citation type="journal article" date="2021" name="Mol. Plant Microbe Interact.">
        <title>Complete Genome Sequence of the Plant-Pathogenic Fungus Colletotrichum lupini.</title>
        <authorList>
            <person name="Baroncelli R."/>
            <person name="Pensec F."/>
            <person name="Da Lio D."/>
            <person name="Boufleur T."/>
            <person name="Vicente I."/>
            <person name="Sarrocco S."/>
            <person name="Picot A."/>
            <person name="Baraldi E."/>
            <person name="Sukno S."/>
            <person name="Thon M."/>
            <person name="Le Floch G."/>
        </authorList>
    </citation>
    <scope>NUCLEOTIDE SEQUENCE</scope>
    <source>
        <strain evidence="1">IMI 504893</strain>
    </source>
</reference>
<dbReference type="Proteomes" id="UP000830671">
    <property type="component" value="Chromosome 2"/>
</dbReference>
<name>A0A9Q8WCM0_9PEZI</name>
<dbReference type="KEGG" id="clup:CLUP02_03921"/>
<dbReference type="AlphaFoldDB" id="A0A9Q8WCM0"/>
<gene>
    <name evidence="1" type="ORF">CLUP02_03921</name>
</gene>